<dbReference type="RefSeq" id="WP_137332958.1">
    <property type="nucleotide sequence ID" value="NZ_CP040077.1"/>
</dbReference>
<reference evidence="2 3" key="1">
    <citation type="submission" date="2019-05" db="EMBL/GenBank/DDBJ databases">
        <title>Burkholderia sp. DHOD12, isolated from subtropical forest soil.</title>
        <authorList>
            <person name="Gao Z.-H."/>
            <person name="Qiu L.-H."/>
        </authorList>
    </citation>
    <scope>NUCLEOTIDE SEQUENCE [LARGE SCALE GENOMIC DNA]</scope>
    <source>
        <strain evidence="2 3">DHOD12</strain>
    </source>
</reference>
<evidence type="ECO:0000313" key="2">
    <source>
        <dbReference type="EMBL" id="QCP50139.1"/>
    </source>
</evidence>
<proteinExistence type="predicted"/>
<feature type="signal peptide" evidence="1">
    <location>
        <begin position="1"/>
        <end position="23"/>
    </location>
</feature>
<sequence>MNRMLQIAAGLLLLAQITACSTAAQQKFAAVIGDIQTRVGNACAFFNPVATDAQMLYTLDPDVDLAIDDMKALCATNATIDASTVQTLAQTTIPVAVKKLASMPNVSPSLKQEIGGALTLANGALNAAATTYAPATPTAASAPEAASTPPAGGAPIQ</sequence>
<dbReference type="Proteomes" id="UP000298656">
    <property type="component" value="Chromosome 1"/>
</dbReference>
<organism evidence="2 3">
    <name type="scientific">Trinickia violacea</name>
    <dbReference type="NCBI Taxonomy" id="2571746"/>
    <lineage>
        <taxon>Bacteria</taxon>
        <taxon>Pseudomonadati</taxon>
        <taxon>Pseudomonadota</taxon>
        <taxon>Betaproteobacteria</taxon>
        <taxon>Burkholderiales</taxon>
        <taxon>Burkholderiaceae</taxon>
        <taxon>Trinickia</taxon>
    </lineage>
</organism>
<keyword evidence="1" id="KW-0732">Signal</keyword>
<dbReference type="AlphaFoldDB" id="A0A4P8IWF6"/>
<name>A0A4P8IWF6_9BURK</name>
<dbReference type="EMBL" id="CP040077">
    <property type="protein sequence ID" value="QCP50139.1"/>
    <property type="molecule type" value="Genomic_DNA"/>
</dbReference>
<dbReference type="KEGG" id="tvl:FAZ95_13710"/>
<evidence type="ECO:0000256" key="1">
    <source>
        <dbReference type="SAM" id="SignalP"/>
    </source>
</evidence>
<gene>
    <name evidence="2" type="ORF">FAZ95_13710</name>
</gene>
<evidence type="ECO:0000313" key="3">
    <source>
        <dbReference type="Proteomes" id="UP000298656"/>
    </source>
</evidence>
<dbReference type="OrthoDB" id="10004401at2"/>
<feature type="chain" id="PRO_5020736829" evidence="1">
    <location>
        <begin position="24"/>
        <end position="157"/>
    </location>
</feature>
<protein>
    <submittedName>
        <fullName evidence="2">Uncharacterized protein</fullName>
    </submittedName>
</protein>
<keyword evidence="3" id="KW-1185">Reference proteome</keyword>
<accession>A0A4P8IWF6</accession>